<dbReference type="InterPro" id="IPR058460">
    <property type="entry name" value="DUF8147"/>
</dbReference>
<accession>A0A6A8GIU1</accession>
<keyword evidence="1" id="KW-0472">Membrane</keyword>
<dbReference type="RefSeq" id="WP_151163143.1">
    <property type="nucleotide sequence ID" value="NZ_WKJO01000001.1"/>
</dbReference>
<dbReference type="Proteomes" id="UP000439022">
    <property type="component" value="Unassembled WGS sequence"/>
</dbReference>
<proteinExistence type="predicted"/>
<keyword evidence="4" id="KW-1185">Reference proteome</keyword>
<name>A0A6A8GIU1_9EURY</name>
<gene>
    <name evidence="3" type="ORF">GJR96_12060</name>
</gene>
<keyword evidence="1" id="KW-0812">Transmembrane</keyword>
<evidence type="ECO:0000256" key="1">
    <source>
        <dbReference type="SAM" id="Phobius"/>
    </source>
</evidence>
<dbReference type="Pfam" id="PF26472">
    <property type="entry name" value="DUF8147"/>
    <property type="match status" value="1"/>
</dbReference>
<comment type="caution">
    <text evidence="3">The sequence shown here is derived from an EMBL/GenBank/DDBJ whole genome shotgun (WGS) entry which is preliminary data.</text>
</comment>
<organism evidence="3 4">
    <name type="scientific">Haloferax litoreum</name>
    <dbReference type="NCBI Taxonomy" id="2666140"/>
    <lineage>
        <taxon>Archaea</taxon>
        <taxon>Methanobacteriati</taxon>
        <taxon>Methanobacteriota</taxon>
        <taxon>Stenosarchaea group</taxon>
        <taxon>Halobacteria</taxon>
        <taxon>Halobacteriales</taxon>
        <taxon>Haloferacaceae</taxon>
        <taxon>Haloferax</taxon>
    </lineage>
</organism>
<protein>
    <recommendedName>
        <fullName evidence="2">DUF8147 domain-containing protein</fullName>
    </recommendedName>
</protein>
<dbReference type="EMBL" id="WKJO01000001">
    <property type="protein sequence ID" value="MRX22681.1"/>
    <property type="molecule type" value="Genomic_DNA"/>
</dbReference>
<feature type="transmembrane region" description="Helical" evidence="1">
    <location>
        <begin position="32"/>
        <end position="57"/>
    </location>
</feature>
<sequence>MRHPLLASFAVGIVAALLVGVAVTEFASHWIFFSLFVGIPAGLVAGVIAIAATYAVLTRRGLTPSDTSD</sequence>
<keyword evidence="1" id="KW-1133">Transmembrane helix</keyword>
<evidence type="ECO:0000313" key="3">
    <source>
        <dbReference type="EMBL" id="MRX22681.1"/>
    </source>
</evidence>
<dbReference type="AlphaFoldDB" id="A0A6A8GIU1"/>
<reference evidence="3 4" key="1">
    <citation type="submission" date="2019-11" db="EMBL/GenBank/DDBJ databases">
        <title>Whole genome sequence of Haloferax sp. MBLA0076.</title>
        <authorList>
            <person name="Seo M.-J."/>
            <person name="Cho E.-S."/>
        </authorList>
    </citation>
    <scope>NUCLEOTIDE SEQUENCE [LARGE SCALE GENOMIC DNA]</scope>
    <source>
        <strain evidence="3 4">MBLA0076</strain>
    </source>
</reference>
<feature type="domain" description="DUF8147" evidence="2">
    <location>
        <begin position="5"/>
        <end position="60"/>
    </location>
</feature>
<evidence type="ECO:0000259" key="2">
    <source>
        <dbReference type="Pfam" id="PF26472"/>
    </source>
</evidence>
<evidence type="ECO:0000313" key="4">
    <source>
        <dbReference type="Proteomes" id="UP000439022"/>
    </source>
</evidence>